<dbReference type="SUPFAM" id="SSF52058">
    <property type="entry name" value="L domain-like"/>
    <property type="match status" value="1"/>
</dbReference>
<protein>
    <submittedName>
        <fullName evidence="10">LRR receptor-like serine/threonine-protein kinase GSO1-like</fullName>
    </submittedName>
</protein>
<evidence type="ECO:0000256" key="1">
    <source>
        <dbReference type="ARBA" id="ARBA00004479"/>
    </source>
</evidence>
<keyword evidence="7" id="KW-0472">Membrane</keyword>
<evidence type="ECO:0000256" key="8">
    <source>
        <dbReference type="ARBA" id="ARBA00023170"/>
    </source>
</evidence>
<name>A0A392SZC1_9FABA</name>
<feature type="non-terminal residue" evidence="10">
    <location>
        <position position="88"/>
    </location>
</feature>
<dbReference type="GO" id="GO:0016020">
    <property type="term" value="C:membrane"/>
    <property type="evidence" value="ECO:0007669"/>
    <property type="project" value="UniProtKB-SubCell"/>
</dbReference>
<dbReference type="GO" id="GO:0016301">
    <property type="term" value="F:kinase activity"/>
    <property type="evidence" value="ECO:0007669"/>
    <property type="project" value="UniProtKB-KW"/>
</dbReference>
<dbReference type="Pfam" id="PF12799">
    <property type="entry name" value="LRR_4"/>
    <property type="match status" value="1"/>
</dbReference>
<accession>A0A392SZC1</accession>
<dbReference type="Proteomes" id="UP000265520">
    <property type="component" value="Unassembled WGS sequence"/>
</dbReference>
<comment type="subcellular location">
    <subcellularLocation>
        <location evidence="1">Membrane</location>
        <topology evidence="1">Single-pass type I membrane protein</topology>
    </subcellularLocation>
</comment>
<proteinExistence type="predicted"/>
<organism evidence="10 11">
    <name type="scientific">Trifolium medium</name>
    <dbReference type="NCBI Taxonomy" id="97028"/>
    <lineage>
        <taxon>Eukaryota</taxon>
        <taxon>Viridiplantae</taxon>
        <taxon>Streptophyta</taxon>
        <taxon>Embryophyta</taxon>
        <taxon>Tracheophyta</taxon>
        <taxon>Spermatophyta</taxon>
        <taxon>Magnoliopsida</taxon>
        <taxon>eudicotyledons</taxon>
        <taxon>Gunneridae</taxon>
        <taxon>Pentapetalae</taxon>
        <taxon>rosids</taxon>
        <taxon>fabids</taxon>
        <taxon>Fabales</taxon>
        <taxon>Fabaceae</taxon>
        <taxon>Papilionoideae</taxon>
        <taxon>50 kb inversion clade</taxon>
        <taxon>NPAAA clade</taxon>
        <taxon>Hologalegina</taxon>
        <taxon>IRL clade</taxon>
        <taxon>Trifolieae</taxon>
        <taxon>Trifolium</taxon>
    </lineage>
</organism>
<dbReference type="AlphaFoldDB" id="A0A392SZC1"/>
<evidence type="ECO:0000256" key="2">
    <source>
        <dbReference type="ARBA" id="ARBA00022614"/>
    </source>
</evidence>
<keyword evidence="8 10" id="KW-0675">Receptor</keyword>
<keyword evidence="11" id="KW-1185">Reference proteome</keyword>
<keyword evidence="6" id="KW-1133">Transmembrane helix</keyword>
<keyword evidence="10" id="KW-0418">Kinase</keyword>
<evidence type="ECO:0000256" key="3">
    <source>
        <dbReference type="ARBA" id="ARBA00022692"/>
    </source>
</evidence>
<evidence type="ECO:0000313" key="11">
    <source>
        <dbReference type="Proteomes" id="UP000265520"/>
    </source>
</evidence>
<keyword evidence="10" id="KW-0808">Transferase</keyword>
<dbReference type="PANTHER" id="PTHR48063:SF16">
    <property type="entry name" value="LRR RECEPTOR-LIKE SERINE_THREONINE-PROTEIN KINASE GSO1"/>
    <property type="match status" value="1"/>
</dbReference>
<keyword evidence="3" id="KW-0812">Transmembrane</keyword>
<sequence length="88" mass="9791">MKLKSLRSLDLSFNTFKEIPIPKFFASLVNLQYLNLSNAGFAGIIPPHLGNLSHLQSLDLSSESLHVTNLQWVSGLVSLKHLTMDEVD</sequence>
<evidence type="ECO:0000256" key="7">
    <source>
        <dbReference type="ARBA" id="ARBA00023136"/>
    </source>
</evidence>
<dbReference type="InterPro" id="IPR046956">
    <property type="entry name" value="RLP23-like"/>
</dbReference>
<evidence type="ECO:0000256" key="9">
    <source>
        <dbReference type="ARBA" id="ARBA00023180"/>
    </source>
</evidence>
<dbReference type="EMBL" id="LXQA010462749">
    <property type="protein sequence ID" value="MCI53415.1"/>
    <property type="molecule type" value="Genomic_DNA"/>
</dbReference>
<reference evidence="10 11" key="1">
    <citation type="journal article" date="2018" name="Front. Plant Sci.">
        <title>Red Clover (Trifolium pratense) and Zigzag Clover (T. medium) - A Picture of Genomic Similarities and Differences.</title>
        <authorList>
            <person name="Dluhosova J."/>
            <person name="Istvanek J."/>
            <person name="Nedelnik J."/>
            <person name="Repkova J."/>
        </authorList>
    </citation>
    <scope>NUCLEOTIDE SEQUENCE [LARGE SCALE GENOMIC DNA]</scope>
    <source>
        <strain evidence="11">cv. 10/8</strain>
        <tissue evidence="10">Leaf</tissue>
    </source>
</reference>
<keyword evidence="4" id="KW-0732">Signal</keyword>
<evidence type="ECO:0000313" key="10">
    <source>
        <dbReference type="EMBL" id="MCI53415.1"/>
    </source>
</evidence>
<keyword evidence="9" id="KW-0325">Glycoprotein</keyword>
<keyword evidence="5" id="KW-0677">Repeat</keyword>
<dbReference type="PANTHER" id="PTHR48063">
    <property type="entry name" value="LRR RECEPTOR-LIKE KINASE"/>
    <property type="match status" value="1"/>
</dbReference>
<keyword evidence="2" id="KW-0433">Leucine-rich repeat</keyword>
<evidence type="ECO:0000256" key="4">
    <source>
        <dbReference type="ARBA" id="ARBA00022729"/>
    </source>
</evidence>
<comment type="caution">
    <text evidence="10">The sequence shown here is derived from an EMBL/GenBank/DDBJ whole genome shotgun (WGS) entry which is preliminary data.</text>
</comment>
<evidence type="ECO:0000256" key="5">
    <source>
        <dbReference type="ARBA" id="ARBA00022737"/>
    </source>
</evidence>
<evidence type="ECO:0000256" key="6">
    <source>
        <dbReference type="ARBA" id="ARBA00022989"/>
    </source>
</evidence>
<dbReference type="InterPro" id="IPR032675">
    <property type="entry name" value="LRR_dom_sf"/>
</dbReference>
<dbReference type="Gene3D" id="3.80.10.10">
    <property type="entry name" value="Ribonuclease Inhibitor"/>
    <property type="match status" value="1"/>
</dbReference>
<dbReference type="InterPro" id="IPR025875">
    <property type="entry name" value="Leu-rich_rpt_4"/>
</dbReference>